<dbReference type="PANTHER" id="PTHR41542">
    <property type="entry name" value="BLL5807 PROTEIN"/>
    <property type="match status" value="1"/>
</dbReference>
<evidence type="ECO:0000313" key="5">
    <source>
        <dbReference type="EMBL" id="MCE4555140.1"/>
    </source>
</evidence>
<feature type="signal peptide" evidence="3">
    <location>
        <begin position="1"/>
        <end position="21"/>
    </location>
</feature>
<proteinExistence type="predicted"/>
<evidence type="ECO:0000313" key="6">
    <source>
        <dbReference type="Proteomes" id="UP001200741"/>
    </source>
</evidence>
<feature type="chain" id="PRO_5047370627" evidence="3">
    <location>
        <begin position="22"/>
        <end position="281"/>
    </location>
</feature>
<dbReference type="Pfam" id="PF04280">
    <property type="entry name" value="Tim44"/>
    <property type="match status" value="1"/>
</dbReference>
<keyword evidence="5" id="KW-0687">Ribonucleoprotein</keyword>
<dbReference type="SUPFAM" id="SSF54427">
    <property type="entry name" value="NTF2-like"/>
    <property type="match status" value="1"/>
</dbReference>
<feature type="region of interest" description="Disordered" evidence="1">
    <location>
        <begin position="28"/>
        <end position="69"/>
    </location>
</feature>
<feature type="domain" description="Tim44-like" evidence="4">
    <location>
        <begin position="152"/>
        <end position="279"/>
    </location>
</feature>
<evidence type="ECO:0000256" key="3">
    <source>
        <dbReference type="SAM" id="SignalP"/>
    </source>
</evidence>
<dbReference type="PANTHER" id="PTHR41542:SF1">
    <property type="entry name" value="BLL5807 PROTEIN"/>
    <property type="match status" value="1"/>
</dbReference>
<keyword evidence="5" id="KW-0689">Ribosomal protein</keyword>
<dbReference type="RefSeq" id="WP_233372159.1">
    <property type="nucleotide sequence ID" value="NZ_JAJTWU010000004.1"/>
</dbReference>
<dbReference type="Proteomes" id="UP001200741">
    <property type="component" value="Unassembled WGS sequence"/>
</dbReference>
<reference evidence="5 6" key="1">
    <citation type="submission" date="2021-12" db="EMBL/GenBank/DDBJ databases">
        <title>Genome seq of P8.</title>
        <authorList>
            <person name="Seo T."/>
        </authorList>
    </citation>
    <scope>NUCLEOTIDE SEQUENCE [LARGE SCALE GENOMIC DNA]</scope>
    <source>
        <strain evidence="5 6">P8</strain>
    </source>
</reference>
<keyword evidence="2" id="KW-1133">Transmembrane helix</keyword>
<feature type="compositionally biased region" description="Low complexity" evidence="1">
    <location>
        <begin position="50"/>
        <end position="69"/>
    </location>
</feature>
<accession>A0ABS8XTW1</accession>
<evidence type="ECO:0000259" key="4">
    <source>
        <dbReference type="SMART" id="SM00978"/>
    </source>
</evidence>
<comment type="caution">
    <text evidence="5">The sequence shown here is derived from an EMBL/GenBank/DDBJ whole genome shotgun (WGS) entry which is preliminary data.</text>
</comment>
<dbReference type="SMART" id="SM00978">
    <property type="entry name" value="Tim44"/>
    <property type="match status" value="1"/>
</dbReference>
<sequence>MNRILALSLAALLAVALPVHDADAKRLGGGGMKRSVPTQPAPQTPPGQPAGPQQAAPARPAAPQQAGAAAAAPKRSWLGPVAGLAAGLGLAALASHLGFGAELANFMTLLLLGVLAFVVIGFLIRRFARPKMQLAGVPNGAAAFQPAVVQPMAAASSTSAAPAGFDATGFESIAKQVFLRLQAANDAGDQADLRRFTTPQMYASIQHDLLERGGRTQRTDVLALNASVVDVAHEDGQQIVSVRFSGLVREDGESGSVEFDEVWHLVQSGEGWLIAGIQQTA</sequence>
<feature type="compositionally biased region" description="Pro residues" evidence="1">
    <location>
        <begin position="39"/>
        <end position="49"/>
    </location>
</feature>
<dbReference type="GO" id="GO:0005840">
    <property type="term" value="C:ribosome"/>
    <property type="evidence" value="ECO:0007669"/>
    <property type="project" value="UniProtKB-KW"/>
</dbReference>
<keyword evidence="2" id="KW-0812">Transmembrane</keyword>
<organism evidence="5 6">
    <name type="scientific">Pelomonas cellulosilytica</name>
    <dbReference type="NCBI Taxonomy" id="2906762"/>
    <lineage>
        <taxon>Bacteria</taxon>
        <taxon>Pseudomonadati</taxon>
        <taxon>Pseudomonadota</taxon>
        <taxon>Betaproteobacteria</taxon>
        <taxon>Burkholderiales</taxon>
        <taxon>Sphaerotilaceae</taxon>
        <taxon>Roseateles</taxon>
    </lineage>
</organism>
<keyword evidence="2" id="KW-0472">Membrane</keyword>
<keyword evidence="6" id="KW-1185">Reference proteome</keyword>
<dbReference type="EMBL" id="JAJTWU010000004">
    <property type="protein sequence ID" value="MCE4555140.1"/>
    <property type="molecule type" value="Genomic_DNA"/>
</dbReference>
<protein>
    <submittedName>
        <fullName evidence="5">39S ribosomal protein L45</fullName>
    </submittedName>
</protein>
<dbReference type="InterPro" id="IPR007379">
    <property type="entry name" value="Tim44-like_dom"/>
</dbReference>
<name>A0ABS8XTW1_9BURK</name>
<keyword evidence="3" id="KW-0732">Signal</keyword>
<feature type="transmembrane region" description="Helical" evidence="2">
    <location>
        <begin position="103"/>
        <end position="124"/>
    </location>
</feature>
<evidence type="ECO:0000256" key="1">
    <source>
        <dbReference type="SAM" id="MobiDB-lite"/>
    </source>
</evidence>
<gene>
    <name evidence="5" type="ORF">LXT13_11995</name>
</gene>
<dbReference type="InterPro" id="IPR032710">
    <property type="entry name" value="NTF2-like_dom_sf"/>
</dbReference>
<evidence type="ECO:0000256" key="2">
    <source>
        <dbReference type="SAM" id="Phobius"/>
    </source>
</evidence>